<feature type="domain" description="FAD/NAD(P)-binding" evidence="6">
    <location>
        <begin position="61"/>
        <end position="428"/>
    </location>
</feature>
<dbReference type="PANTHER" id="PTHR43706:SF17">
    <property type="entry name" value="NADH DEHYDROGENASE (EUROFUNG)"/>
    <property type="match status" value="1"/>
</dbReference>
<evidence type="ECO:0000313" key="8">
    <source>
        <dbReference type="EMBL" id="RPA79315.1"/>
    </source>
</evidence>
<dbReference type="Pfam" id="PF07992">
    <property type="entry name" value="Pyr_redox_2"/>
    <property type="match status" value="1"/>
</dbReference>
<evidence type="ECO:0000256" key="2">
    <source>
        <dbReference type="ARBA" id="ARBA00022630"/>
    </source>
</evidence>
<evidence type="ECO:0000256" key="5">
    <source>
        <dbReference type="ARBA" id="ARBA00023027"/>
    </source>
</evidence>
<evidence type="ECO:0000256" key="1">
    <source>
        <dbReference type="ARBA" id="ARBA00005272"/>
    </source>
</evidence>
<dbReference type="Pfam" id="PF22366">
    <property type="entry name" value="NDH2_C"/>
    <property type="match status" value="1"/>
</dbReference>
<dbReference type="InterPro" id="IPR045024">
    <property type="entry name" value="NDH-2"/>
</dbReference>
<evidence type="ECO:0000256" key="4">
    <source>
        <dbReference type="ARBA" id="ARBA00023002"/>
    </source>
</evidence>
<name>A0A3N4HZM4_ASCIM</name>
<accession>A0A3N4HZM4</accession>
<dbReference type="OrthoDB" id="9992747at2759"/>
<reference evidence="8 9" key="1">
    <citation type="journal article" date="2018" name="Nat. Ecol. Evol.">
        <title>Pezizomycetes genomes reveal the molecular basis of ectomycorrhizal truffle lifestyle.</title>
        <authorList>
            <person name="Murat C."/>
            <person name="Payen T."/>
            <person name="Noel B."/>
            <person name="Kuo A."/>
            <person name="Morin E."/>
            <person name="Chen J."/>
            <person name="Kohler A."/>
            <person name="Krizsan K."/>
            <person name="Balestrini R."/>
            <person name="Da Silva C."/>
            <person name="Montanini B."/>
            <person name="Hainaut M."/>
            <person name="Levati E."/>
            <person name="Barry K.W."/>
            <person name="Belfiori B."/>
            <person name="Cichocki N."/>
            <person name="Clum A."/>
            <person name="Dockter R.B."/>
            <person name="Fauchery L."/>
            <person name="Guy J."/>
            <person name="Iotti M."/>
            <person name="Le Tacon F."/>
            <person name="Lindquist E.A."/>
            <person name="Lipzen A."/>
            <person name="Malagnac F."/>
            <person name="Mello A."/>
            <person name="Molinier V."/>
            <person name="Miyauchi S."/>
            <person name="Poulain J."/>
            <person name="Riccioni C."/>
            <person name="Rubini A."/>
            <person name="Sitrit Y."/>
            <person name="Splivallo R."/>
            <person name="Traeger S."/>
            <person name="Wang M."/>
            <person name="Zifcakova L."/>
            <person name="Wipf D."/>
            <person name="Zambonelli A."/>
            <person name="Paolocci F."/>
            <person name="Nowrousian M."/>
            <person name="Ottonello S."/>
            <person name="Baldrian P."/>
            <person name="Spatafora J.W."/>
            <person name="Henrissat B."/>
            <person name="Nagy L.G."/>
            <person name="Aury J.M."/>
            <person name="Wincker P."/>
            <person name="Grigoriev I.V."/>
            <person name="Bonfante P."/>
            <person name="Martin F.M."/>
        </authorList>
    </citation>
    <scope>NUCLEOTIDE SEQUENCE [LARGE SCALE GENOMIC DNA]</scope>
    <source>
        <strain evidence="8 9">RN42</strain>
    </source>
</reference>
<feature type="domain" description="External alternative NADH-ubiquinone oxidoreductase-like C-terminal" evidence="7">
    <location>
        <begin position="466"/>
        <end position="526"/>
    </location>
</feature>
<protein>
    <submittedName>
        <fullName evidence="8">FAD/NAD(P)-binding domain-containing protein</fullName>
    </submittedName>
</protein>
<dbReference type="InterPro" id="IPR023753">
    <property type="entry name" value="FAD/NAD-binding_dom"/>
</dbReference>
<proteinExistence type="inferred from homology"/>
<comment type="similarity">
    <text evidence="1">Belongs to the NADH dehydrogenase family.</text>
</comment>
<evidence type="ECO:0000256" key="3">
    <source>
        <dbReference type="ARBA" id="ARBA00022827"/>
    </source>
</evidence>
<evidence type="ECO:0000259" key="6">
    <source>
        <dbReference type="Pfam" id="PF07992"/>
    </source>
</evidence>
<dbReference type="AlphaFoldDB" id="A0A3N4HZM4"/>
<evidence type="ECO:0000259" key="7">
    <source>
        <dbReference type="Pfam" id="PF22366"/>
    </source>
</evidence>
<keyword evidence="5" id="KW-0520">NAD</keyword>
<sequence length="530" mass="59268">MQLGVTGAARSGMVACGGWRVGSKLATTILRETSQSHHPSRIRARFFSLESLDKEKGNRERVIILGSGWAGYGLARSLDPDYYQPVIVTPRTYFVFTPLLASTAVGTLEFRNAIESTRLIPGSSVIRGWAEDVDMKNKKLTIQSAVERRLKDYGNAGEVERGKATGYDLVGGEKLEVTWDKMVVAVGSFSQTFNIPGVKEYAYFLKDITDARAIRRRLLECFEEAALPTAPEERKKQLLHFAIVGGGPTGVEFGAELHDLITEDLNRIYPWLKDYVKITIFDVAPRILTAFDEKLGKYAEKQFARSKIEVLTNHAVEKIEPGYIHTKEEGAIPVGMVVWSTGLKANPFVTNHLGKTFEISGEDRKGEWELVKNPRTKGLQVDNHLRTQLRSKTDENKIIPSDALYAIGDCANLPNPLPATAQVANQEAQYLASTLNAVAKREKNRSYVTAPVISIANEKPFAFKNLGVMAYLGSWRAISDFGHHKGLSGHAAWVLWRTAYLTKSQSWKNRFLITCQWFINWAIGRDINRF</sequence>
<dbReference type="Proteomes" id="UP000275078">
    <property type="component" value="Unassembled WGS sequence"/>
</dbReference>
<dbReference type="PRINTS" id="PR00368">
    <property type="entry name" value="FADPNR"/>
</dbReference>
<dbReference type="SUPFAM" id="SSF51905">
    <property type="entry name" value="FAD/NAD(P)-binding domain"/>
    <property type="match status" value="1"/>
</dbReference>
<dbReference type="Gene3D" id="3.50.50.100">
    <property type="match status" value="1"/>
</dbReference>
<dbReference type="GO" id="GO:0003954">
    <property type="term" value="F:NADH dehydrogenase activity"/>
    <property type="evidence" value="ECO:0007669"/>
    <property type="project" value="InterPro"/>
</dbReference>
<dbReference type="InterPro" id="IPR036188">
    <property type="entry name" value="FAD/NAD-bd_sf"/>
</dbReference>
<keyword evidence="3" id="KW-0274">FAD</keyword>
<dbReference type="EMBL" id="ML119700">
    <property type="protein sequence ID" value="RPA79315.1"/>
    <property type="molecule type" value="Genomic_DNA"/>
</dbReference>
<dbReference type="InterPro" id="IPR054585">
    <property type="entry name" value="NDH2-like_C"/>
</dbReference>
<keyword evidence="2" id="KW-0285">Flavoprotein</keyword>
<gene>
    <name evidence="8" type="ORF">BJ508DRAFT_141813</name>
</gene>
<evidence type="ECO:0000313" key="9">
    <source>
        <dbReference type="Proteomes" id="UP000275078"/>
    </source>
</evidence>
<dbReference type="PANTHER" id="PTHR43706">
    <property type="entry name" value="NADH DEHYDROGENASE"/>
    <property type="match status" value="1"/>
</dbReference>
<dbReference type="STRING" id="1160509.A0A3N4HZM4"/>
<organism evidence="8 9">
    <name type="scientific">Ascobolus immersus RN42</name>
    <dbReference type="NCBI Taxonomy" id="1160509"/>
    <lineage>
        <taxon>Eukaryota</taxon>
        <taxon>Fungi</taxon>
        <taxon>Dikarya</taxon>
        <taxon>Ascomycota</taxon>
        <taxon>Pezizomycotina</taxon>
        <taxon>Pezizomycetes</taxon>
        <taxon>Pezizales</taxon>
        <taxon>Ascobolaceae</taxon>
        <taxon>Ascobolus</taxon>
    </lineage>
</organism>
<keyword evidence="9" id="KW-1185">Reference proteome</keyword>
<keyword evidence="4" id="KW-0560">Oxidoreductase</keyword>
<dbReference type="GO" id="GO:0005739">
    <property type="term" value="C:mitochondrion"/>
    <property type="evidence" value="ECO:0007669"/>
    <property type="project" value="UniProtKB-ARBA"/>
</dbReference>